<keyword evidence="1" id="KW-1133">Transmembrane helix</keyword>
<gene>
    <name evidence="2" type="ORF">HMPREF0063_12723</name>
</gene>
<feature type="transmembrane region" description="Helical" evidence="1">
    <location>
        <begin position="12"/>
        <end position="32"/>
    </location>
</feature>
<dbReference type="AlphaFoldDB" id="E2SFB4"/>
<dbReference type="OrthoDB" id="3743401at2"/>
<feature type="transmembrane region" description="Helical" evidence="1">
    <location>
        <begin position="252"/>
        <end position="278"/>
    </location>
</feature>
<evidence type="ECO:0000313" key="2">
    <source>
        <dbReference type="EMBL" id="EFQ82199.1"/>
    </source>
</evidence>
<evidence type="ECO:0000256" key="1">
    <source>
        <dbReference type="SAM" id="Phobius"/>
    </source>
</evidence>
<organism evidence="2 3">
    <name type="scientific">Aeromicrobium marinum DSM 15272</name>
    <dbReference type="NCBI Taxonomy" id="585531"/>
    <lineage>
        <taxon>Bacteria</taxon>
        <taxon>Bacillati</taxon>
        <taxon>Actinomycetota</taxon>
        <taxon>Actinomycetes</taxon>
        <taxon>Propionibacteriales</taxon>
        <taxon>Nocardioidaceae</taxon>
        <taxon>Aeromicrobium</taxon>
    </lineage>
</organism>
<dbReference type="RefSeq" id="WP_007079562.1">
    <property type="nucleotide sequence ID" value="NZ_CM001024.1"/>
</dbReference>
<accession>E2SFB4</accession>
<feature type="transmembrane region" description="Helical" evidence="1">
    <location>
        <begin position="290"/>
        <end position="319"/>
    </location>
</feature>
<dbReference type="EMBL" id="ACLF03000011">
    <property type="protein sequence ID" value="EFQ82199.1"/>
    <property type="molecule type" value="Genomic_DNA"/>
</dbReference>
<feature type="transmembrane region" description="Helical" evidence="1">
    <location>
        <begin position="99"/>
        <end position="132"/>
    </location>
</feature>
<dbReference type="Proteomes" id="UP000003111">
    <property type="component" value="Unassembled WGS sequence"/>
</dbReference>
<keyword evidence="1" id="KW-0812">Transmembrane</keyword>
<name>E2SFB4_9ACTN</name>
<reference evidence="2" key="1">
    <citation type="submission" date="2010-08" db="EMBL/GenBank/DDBJ databases">
        <authorList>
            <person name="Muzny D."/>
            <person name="Qin X."/>
            <person name="Buhay C."/>
            <person name="Dugan-Rocha S."/>
            <person name="Ding Y."/>
            <person name="Chen G."/>
            <person name="Hawes A."/>
            <person name="Holder M."/>
            <person name="Jhangiani S."/>
            <person name="Johnson A."/>
            <person name="Khan Z."/>
            <person name="Li Z."/>
            <person name="Liu W."/>
            <person name="Liu X."/>
            <person name="Perez L."/>
            <person name="Shen H."/>
            <person name="Wang Q."/>
            <person name="Watt J."/>
            <person name="Xi L."/>
            <person name="Xin Y."/>
            <person name="Zhou J."/>
            <person name="Deng J."/>
            <person name="Jiang H."/>
            <person name="Liu Y."/>
            <person name="Qu J."/>
            <person name="Song X.-Z."/>
            <person name="Zhang L."/>
            <person name="Villasana D."/>
            <person name="Johnson A."/>
            <person name="Liu J."/>
            <person name="Liyanage D."/>
            <person name="Lorensuhewa L."/>
            <person name="Robinson T."/>
            <person name="Song A."/>
            <person name="Song B.-B."/>
            <person name="Dinh H."/>
            <person name="Thornton R."/>
            <person name="Coyle M."/>
            <person name="Francisco L."/>
            <person name="Jackson L."/>
            <person name="Javaid M."/>
            <person name="Korchina V."/>
            <person name="Kovar C."/>
            <person name="Mata R."/>
            <person name="Mathew T."/>
            <person name="Ngo R."/>
            <person name="Nguyen L."/>
            <person name="Nguyen N."/>
            <person name="Okwuonu G."/>
            <person name="Ongeri F."/>
            <person name="Pham C."/>
            <person name="Simmons D."/>
            <person name="Wilczek-Boney K."/>
            <person name="Hale W."/>
            <person name="Jakkamsetti A."/>
            <person name="Pham P."/>
            <person name="Ruth R."/>
            <person name="San Lucas F."/>
            <person name="Warren J."/>
            <person name="Zhang J."/>
            <person name="Zhao Z."/>
            <person name="Zhou C."/>
            <person name="Zhu D."/>
            <person name="Lee S."/>
            <person name="Bess C."/>
            <person name="Blankenburg K."/>
            <person name="Forbes L."/>
            <person name="Fu Q."/>
            <person name="Gubbala S."/>
            <person name="Hirani K."/>
            <person name="Jayaseelan J.C."/>
            <person name="Lara F."/>
            <person name="Munidasa M."/>
            <person name="Palculict T."/>
            <person name="Patil S."/>
            <person name="Pu L.-L."/>
            <person name="Saada N."/>
            <person name="Tang L."/>
            <person name="Weissenberger G."/>
            <person name="Zhu Y."/>
            <person name="Hemphill L."/>
            <person name="Shang Y."/>
            <person name="Youmans B."/>
            <person name="Ayvaz T."/>
            <person name="Ross M."/>
            <person name="Santibanez J."/>
            <person name="Aqrawi P."/>
            <person name="Gross S."/>
            <person name="Joshi V."/>
            <person name="Fowler G."/>
            <person name="Nazareth L."/>
            <person name="Reid J."/>
            <person name="Worley K."/>
            <person name="Petrosino J."/>
            <person name="Highlander S."/>
            <person name="Gibbs R."/>
        </authorList>
    </citation>
    <scope>NUCLEOTIDE SEQUENCE [LARGE SCALE GENOMIC DNA]</scope>
    <source>
        <strain evidence="2">DSM 15272</strain>
    </source>
</reference>
<dbReference type="STRING" id="585531.HMPREF0063_12723"/>
<keyword evidence="1" id="KW-0472">Membrane</keyword>
<protein>
    <submittedName>
        <fullName evidence="2">Tat pathway signal sequence domain protein</fullName>
    </submittedName>
</protein>
<proteinExistence type="predicted"/>
<feature type="transmembrane region" description="Helical" evidence="1">
    <location>
        <begin position="196"/>
        <end position="220"/>
    </location>
</feature>
<evidence type="ECO:0000313" key="3">
    <source>
        <dbReference type="Proteomes" id="UP000003111"/>
    </source>
</evidence>
<comment type="caution">
    <text evidence="2">The sequence shown here is derived from an EMBL/GenBank/DDBJ whole genome shotgun (WGS) entry which is preliminary data.</text>
</comment>
<sequence length="331" mass="34962">MSAERRPPAVTLACVFIGVSGLLLLVNLISALTSWGSLELQEAVQSELDSGLLGDQDLSLATALEVLRYALLVLVVVAIAATVLAFATARGDRAARLVLTVLCGLGAVVFALSGFVGLLPAIFLAGSAFVLWSPESRVWFDVTNDRTPSPELLAKVATRAEERRASPELPPVYPGASAHGFDRPERRAVPSSVTTAAVTMLVSSLLVGSAVAVNVLMYLVRLADPSEYAVIFGDQPPPAETLYSLGDSERTVVLVVAVSTVLAVLSLLGFLVAIGLLLNRPRWRVPALVLSYVGLLGAATTVPLALPVAIAALVTIVLLRRRESREWSGHR</sequence>
<feature type="transmembrane region" description="Helical" evidence="1">
    <location>
        <begin position="66"/>
        <end position="87"/>
    </location>
</feature>
<keyword evidence="3" id="KW-1185">Reference proteome</keyword>
<dbReference type="HOGENOM" id="CLU_838460_0_0_11"/>